<gene>
    <name evidence="8" type="ORF">UFOPK1493_00572</name>
</gene>
<feature type="domain" description="Acyl-CoA dehydrogenase/oxidase C-terminal" evidence="5">
    <location>
        <begin position="257"/>
        <end position="405"/>
    </location>
</feature>
<accession>A0A6J6C2P2</accession>
<comment type="similarity">
    <text evidence="2">Belongs to the acyl-CoA dehydrogenase family.</text>
</comment>
<evidence type="ECO:0000256" key="4">
    <source>
        <dbReference type="ARBA" id="ARBA00022827"/>
    </source>
</evidence>
<dbReference type="GO" id="GO:0050660">
    <property type="term" value="F:flavin adenine dinucleotide binding"/>
    <property type="evidence" value="ECO:0007669"/>
    <property type="project" value="InterPro"/>
</dbReference>
<feature type="domain" description="Acyl-CoA dehydrogenase/oxidase N-terminal" evidence="7">
    <location>
        <begin position="57"/>
        <end position="145"/>
    </location>
</feature>
<evidence type="ECO:0000259" key="5">
    <source>
        <dbReference type="Pfam" id="PF00441"/>
    </source>
</evidence>
<dbReference type="EMBL" id="CAEZSR010000012">
    <property type="protein sequence ID" value="CAB4544809.1"/>
    <property type="molecule type" value="Genomic_DNA"/>
</dbReference>
<reference evidence="8" key="1">
    <citation type="submission" date="2020-05" db="EMBL/GenBank/DDBJ databases">
        <authorList>
            <person name="Chiriac C."/>
            <person name="Salcher M."/>
            <person name="Ghai R."/>
            <person name="Kavagutti S V."/>
        </authorList>
    </citation>
    <scope>NUCLEOTIDE SEQUENCE</scope>
</reference>
<dbReference type="Pfam" id="PF02771">
    <property type="entry name" value="Acyl-CoA_dh_N"/>
    <property type="match status" value="1"/>
</dbReference>
<dbReference type="SUPFAM" id="SSF47203">
    <property type="entry name" value="Acyl-CoA dehydrogenase C-terminal domain-like"/>
    <property type="match status" value="1"/>
</dbReference>
<evidence type="ECO:0000259" key="7">
    <source>
        <dbReference type="Pfam" id="PF02771"/>
    </source>
</evidence>
<dbReference type="GO" id="GO:0003995">
    <property type="term" value="F:acyl-CoA dehydrogenase activity"/>
    <property type="evidence" value="ECO:0007669"/>
    <property type="project" value="TreeGrafter"/>
</dbReference>
<keyword evidence="4" id="KW-0274">FAD</keyword>
<dbReference type="InterPro" id="IPR013786">
    <property type="entry name" value="AcylCoA_DH/ox_N"/>
</dbReference>
<evidence type="ECO:0000256" key="1">
    <source>
        <dbReference type="ARBA" id="ARBA00001974"/>
    </source>
</evidence>
<name>A0A6J6C2P2_9ZZZZ</name>
<evidence type="ECO:0000313" key="8">
    <source>
        <dbReference type="EMBL" id="CAB4544809.1"/>
    </source>
</evidence>
<dbReference type="Gene3D" id="1.20.140.10">
    <property type="entry name" value="Butyryl-CoA Dehydrogenase, subunit A, domain 3"/>
    <property type="match status" value="1"/>
</dbReference>
<organism evidence="8">
    <name type="scientific">freshwater metagenome</name>
    <dbReference type="NCBI Taxonomy" id="449393"/>
    <lineage>
        <taxon>unclassified sequences</taxon>
        <taxon>metagenomes</taxon>
        <taxon>ecological metagenomes</taxon>
    </lineage>
</organism>
<dbReference type="InterPro" id="IPR009100">
    <property type="entry name" value="AcylCoA_DH/oxidase_NM_dom_sf"/>
</dbReference>
<dbReference type="InterPro" id="IPR036250">
    <property type="entry name" value="AcylCo_DH-like_C"/>
</dbReference>
<proteinExistence type="inferred from homology"/>
<dbReference type="InterPro" id="IPR046373">
    <property type="entry name" value="Acyl-CoA_Oxase/DH_mid-dom_sf"/>
</dbReference>
<dbReference type="InterPro" id="IPR009075">
    <property type="entry name" value="AcylCo_DH/oxidase_C"/>
</dbReference>
<dbReference type="InterPro" id="IPR037069">
    <property type="entry name" value="AcylCoA_DH/ox_N_sf"/>
</dbReference>
<evidence type="ECO:0000256" key="2">
    <source>
        <dbReference type="ARBA" id="ARBA00009347"/>
    </source>
</evidence>
<dbReference type="Pfam" id="PF00441">
    <property type="entry name" value="Acyl-CoA_dh_1"/>
    <property type="match status" value="1"/>
</dbReference>
<sequence>MSVGEPTTTNADAGDPAAEAVVDLAGGEPATFLDAMLDVDHPRKAAAADWARTHLRSRTASFDRGRWRAAASAGVLGLRTPVELGGSGRSAVDSLLTFEGLGLGTDDAGLVFALASQVFAMQTALVESGTPDQQRTWLPLLCSGDAIGCFAMTEPDTGSDTAAITTTAVPLAGGSFRIDGEKAWVTLGPVADVVIVFASTDSTKGRWGITAFLVPLDTPGVVVGEVETKSGLHSCPFGRIRFDGCVVGADTVMGKPGAGSAIFTSAVEAERAFLYAAQLGAMERSMAAAVHRARSREQFGRPIGQFQAVSHRIADMKLRHEASRLLVYKAAALHDRGVSVTMAAALAKLQTSESAITSAVDAIRIHGAEGYTEAAGVEMDLRDAVGGLAYSGTSDIQRNIVARMLGVERPVRRP</sequence>
<evidence type="ECO:0000256" key="3">
    <source>
        <dbReference type="ARBA" id="ARBA00022630"/>
    </source>
</evidence>
<dbReference type="PANTHER" id="PTHR43884">
    <property type="entry name" value="ACYL-COA DEHYDROGENASE"/>
    <property type="match status" value="1"/>
</dbReference>
<evidence type="ECO:0000259" key="6">
    <source>
        <dbReference type="Pfam" id="PF02770"/>
    </source>
</evidence>
<dbReference type="InterPro" id="IPR006091">
    <property type="entry name" value="Acyl-CoA_Oxase/DH_mid-dom"/>
</dbReference>
<keyword evidence="3" id="KW-0285">Flavoprotein</keyword>
<protein>
    <submittedName>
        <fullName evidence="8">Unannotated protein</fullName>
    </submittedName>
</protein>
<comment type="cofactor">
    <cofactor evidence="1">
        <name>FAD</name>
        <dbReference type="ChEBI" id="CHEBI:57692"/>
    </cofactor>
</comment>
<dbReference type="Gene3D" id="2.40.110.10">
    <property type="entry name" value="Butyryl-CoA Dehydrogenase, subunit A, domain 2"/>
    <property type="match status" value="1"/>
</dbReference>
<dbReference type="PANTHER" id="PTHR43884:SF12">
    <property type="entry name" value="ISOVALERYL-COA DEHYDROGENASE, MITOCHONDRIAL-RELATED"/>
    <property type="match status" value="1"/>
</dbReference>
<dbReference type="SUPFAM" id="SSF56645">
    <property type="entry name" value="Acyl-CoA dehydrogenase NM domain-like"/>
    <property type="match status" value="1"/>
</dbReference>
<dbReference type="Gene3D" id="1.10.540.10">
    <property type="entry name" value="Acyl-CoA dehydrogenase/oxidase, N-terminal domain"/>
    <property type="match status" value="1"/>
</dbReference>
<dbReference type="AlphaFoldDB" id="A0A6J6C2P2"/>
<dbReference type="Pfam" id="PF02770">
    <property type="entry name" value="Acyl-CoA_dh_M"/>
    <property type="match status" value="1"/>
</dbReference>
<feature type="domain" description="Acyl-CoA oxidase/dehydrogenase middle" evidence="6">
    <location>
        <begin position="149"/>
        <end position="245"/>
    </location>
</feature>